<proteinExistence type="predicted"/>
<sequence>MLLKKLPSTGSFFFLYFKTKHNGQWGVRQGIKPTFSTAYIKKSHPVNRDRAEALWFGAAFKQGEEFIVLGLLQQFLNILYNFVRCSLWSITLHNLSFLINKEFGEIPFNSLGAEQTWCFLRNMLE</sequence>
<accession>A0A2V4VHE5</accession>
<gene>
    <name evidence="1" type="ORF">DFQ00_11917</name>
</gene>
<name>A0A2V4VHE5_PAEBA</name>
<dbReference type="Proteomes" id="UP000247790">
    <property type="component" value="Unassembled WGS sequence"/>
</dbReference>
<comment type="caution">
    <text evidence="1">The sequence shown here is derived from an EMBL/GenBank/DDBJ whole genome shotgun (WGS) entry which is preliminary data.</text>
</comment>
<organism evidence="1 2">
    <name type="scientific">Paenibacillus barcinonensis</name>
    <dbReference type="NCBI Taxonomy" id="198119"/>
    <lineage>
        <taxon>Bacteria</taxon>
        <taxon>Bacillati</taxon>
        <taxon>Bacillota</taxon>
        <taxon>Bacilli</taxon>
        <taxon>Bacillales</taxon>
        <taxon>Paenibacillaceae</taxon>
        <taxon>Paenibacillus</taxon>
    </lineage>
</organism>
<evidence type="ECO:0000313" key="2">
    <source>
        <dbReference type="Proteomes" id="UP000247790"/>
    </source>
</evidence>
<reference evidence="1 2" key="1">
    <citation type="submission" date="2018-06" db="EMBL/GenBank/DDBJ databases">
        <title>Genomic Encyclopedia of Type Strains, Phase III (KMG-III): the genomes of soil and plant-associated and newly described type strains.</title>
        <authorList>
            <person name="Whitman W."/>
        </authorList>
    </citation>
    <scope>NUCLEOTIDE SEQUENCE [LARGE SCALE GENOMIC DNA]</scope>
    <source>
        <strain evidence="1 2">CECT 7022</strain>
    </source>
</reference>
<evidence type="ECO:0000313" key="1">
    <source>
        <dbReference type="EMBL" id="PYE45471.1"/>
    </source>
</evidence>
<dbReference type="AlphaFoldDB" id="A0A2V4VHE5"/>
<protein>
    <submittedName>
        <fullName evidence="1">Uncharacterized protein</fullName>
    </submittedName>
</protein>
<dbReference type="EMBL" id="QJSW01000019">
    <property type="protein sequence ID" value="PYE45471.1"/>
    <property type="molecule type" value="Genomic_DNA"/>
</dbReference>